<feature type="compositionally biased region" description="Low complexity" evidence="4">
    <location>
        <begin position="390"/>
        <end position="399"/>
    </location>
</feature>
<organism evidence="6 7">
    <name type="scientific">Allomyces macrogynus (strain ATCC 38327)</name>
    <name type="common">Allomyces javanicus var. macrogynus</name>
    <dbReference type="NCBI Taxonomy" id="578462"/>
    <lineage>
        <taxon>Eukaryota</taxon>
        <taxon>Fungi</taxon>
        <taxon>Fungi incertae sedis</taxon>
        <taxon>Blastocladiomycota</taxon>
        <taxon>Blastocladiomycetes</taxon>
        <taxon>Blastocladiales</taxon>
        <taxon>Blastocladiaceae</taxon>
        <taxon>Allomyces</taxon>
    </lineage>
</organism>
<keyword evidence="7" id="KW-1185">Reference proteome</keyword>
<dbReference type="InterPro" id="IPR000719">
    <property type="entry name" value="Prot_kinase_dom"/>
</dbReference>
<keyword evidence="1 3" id="KW-0547">Nucleotide-binding</keyword>
<dbReference type="GO" id="GO:0004674">
    <property type="term" value="F:protein serine/threonine kinase activity"/>
    <property type="evidence" value="ECO:0007669"/>
    <property type="project" value="UniProtKB-KW"/>
</dbReference>
<evidence type="ECO:0000256" key="4">
    <source>
        <dbReference type="SAM" id="MobiDB-lite"/>
    </source>
</evidence>
<evidence type="ECO:0000256" key="2">
    <source>
        <dbReference type="ARBA" id="ARBA00022840"/>
    </source>
</evidence>
<evidence type="ECO:0000256" key="1">
    <source>
        <dbReference type="ARBA" id="ARBA00022741"/>
    </source>
</evidence>
<dbReference type="GO" id="GO:0005524">
    <property type="term" value="F:ATP binding"/>
    <property type="evidence" value="ECO:0007669"/>
    <property type="project" value="UniProtKB-UniRule"/>
</dbReference>
<dbReference type="SMART" id="SM00220">
    <property type="entry name" value="S_TKc"/>
    <property type="match status" value="1"/>
</dbReference>
<reference evidence="6 7" key="1">
    <citation type="submission" date="2009-11" db="EMBL/GenBank/DDBJ databases">
        <title>Annotation of Allomyces macrogynus ATCC 38327.</title>
        <authorList>
            <consortium name="The Broad Institute Genome Sequencing Platform"/>
            <person name="Russ C."/>
            <person name="Cuomo C."/>
            <person name="Burger G."/>
            <person name="Gray M.W."/>
            <person name="Holland P.W.H."/>
            <person name="King N."/>
            <person name="Lang F.B.F."/>
            <person name="Roger A.J."/>
            <person name="Ruiz-Trillo I."/>
            <person name="Young S.K."/>
            <person name="Zeng Q."/>
            <person name="Gargeya S."/>
            <person name="Fitzgerald M."/>
            <person name="Haas B."/>
            <person name="Abouelleil A."/>
            <person name="Alvarado L."/>
            <person name="Arachchi H.M."/>
            <person name="Berlin A."/>
            <person name="Chapman S.B."/>
            <person name="Gearin G."/>
            <person name="Goldberg J."/>
            <person name="Griggs A."/>
            <person name="Gujja S."/>
            <person name="Hansen M."/>
            <person name="Heiman D."/>
            <person name="Howarth C."/>
            <person name="Larimer J."/>
            <person name="Lui A."/>
            <person name="MacDonald P.J.P."/>
            <person name="McCowen C."/>
            <person name="Montmayeur A."/>
            <person name="Murphy C."/>
            <person name="Neiman D."/>
            <person name="Pearson M."/>
            <person name="Priest M."/>
            <person name="Roberts A."/>
            <person name="Saif S."/>
            <person name="Shea T."/>
            <person name="Sisk P."/>
            <person name="Stolte C."/>
            <person name="Sykes S."/>
            <person name="Wortman J."/>
            <person name="Nusbaum C."/>
            <person name="Birren B."/>
        </authorList>
    </citation>
    <scope>NUCLEOTIDE SEQUENCE [LARGE SCALE GENOMIC DNA]</scope>
    <source>
        <strain evidence="6 7">ATCC 38327</strain>
    </source>
</reference>
<keyword evidence="6" id="KW-0808">Transferase</keyword>
<feature type="compositionally biased region" description="Polar residues" evidence="4">
    <location>
        <begin position="245"/>
        <end position="258"/>
    </location>
</feature>
<dbReference type="PROSITE" id="PS50011">
    <property type="entry name" value="PROTEIN_KINASE_DOM"/>
    <property type="match status" value="1"/>
</dbReference>
<feature type="region of interest" description="Disordered" evidence="4">
    <location>
        <begin position="355"/>
        <end position="399"/>
    </location>
</feature>
<feature type="compositionally biased region" description="Low complexity" evidence="4">
    <location>
        <begin position="259"/>
        <end position="272"/>
    </location>
</feature>
<dbReference type="AlphaFoldDB" id="A0A0L0SBB4"/>
<name>A0A0L0SBB4_ALLM3</name>
<dbReference type="GO" id="GO:0005737">
    <property type="term" value="C:cytoplasm"/>
    <property type="evidence" value="ECO:0007669"/>
    <property type="project" value="TreeGrafter"/>
</dbReference>
<dbReference type="Pfam" id="PF07714">
    <property type="entry name" value="PK_Tyr_Ser-Thr"/>
    <property type="match status" value="1"/>
</dbReference>
<feature type="compositionally biased region" description="Low complexity" evidence="4">
    <location>
        <begin position="85"/>
        <end position="95"/>
    </location>
</feature>
<dbReference type="PROSITE" id="PS00107">
    <property type="entry name" value="PROTEIN_KINASE_ATP"/>
    <property type="match status" value="1"/>
</dbReference>
<keyword evidence="2 3" id="KW-0067">ATP-binding</keyword>
<dbReference type="Proteomes" id="UP000054350">
    <property type="component" value="Unassembled WGS sequence"/>
</dbReference>
<reference evidence="7" key="2">
    <citation type="submission" date="2009-11" db="EMBL/GenBank/DDBJ databases">
        <title>The Genome Sequence of Allomyces macrogynus strain ATCC 38327.</title>
        <authorList>
            <consortium name="The Broad Institute Genome Sequencing Platform"/>
            <person name="Russ C."/>
            <person name="Cuomo C."/>
            <person name="Shea T."/>
            <person name="Young S.K."/>
            <person name="Zeng Q."/>
            <person name="Koehrsen M."/>
            <person name="Haas B."/>
            <person name="Borodovsky M."/>
            <person name="Guigo R."/>
            <person name="Alvarado L."/>
            <person name="Berlin A."/>
            <person name="Borenstein D."/>
            <person name="Chen Z."/>
            <person name="Engels R."/>
            <person name="Freedman E."/>
            <person name="Gellesch M."/>
            <person name="Goldberg J."/>
            <person name="Griggs A."/>
            <person name="Gujja S."/>
            <person name="Heiman D."/>
            <person name="Hepburn T."/>
            <person name="Howarth C."/>
            <person name="Jen D."/>
            <person name="Larson L."/>
            <person name="Lewis B."/>
            <person name="Mehta T."/>
            <person name="Park D."/>
            <person name="Pearson M."/>
            <person name="Roberts A."/>
            <person name="Saif S."/>
            <person name="Shenoy N."/>
            <person name="Sisk P."/>
            <person name="Stolte C."/>
            <person name="Sykes S."/>
            <person name="Walk T."/>
            <person name="White J."/>
            <person name="Yandava C."/>
            <person name="Burger G."/>
            <person name="Gray M.W."/>
            <person name="Holland P.W.H."/>
            <person name="King N."/>
            <person name="Lang F.B.F."/>
            <person name="Roger A.J."/>
            <person name="Ruiz-Trillo I."/>
            <person name="Lander E."/>
            <person name="Nusbaum C."/>
        </authorList>
    </citation>
    <scope>NUCLEOTIDE SEQUENCE [LARGE SCALE GENOMIC DNA]</scope>
    <source>
        <strain evidence="7">ATCC 38327</strain>
    </source>
</reference>
<dbReference type="PANTHER" id="PTHR24346">
    <property type="entry name" value="MAP/MICROTUBULE AFFINITY-REGULATING KINASE"/>
    <property type="match status" value="1"/>
</dbReference>
<protein>
    <submittedName>
        <fullName evidence="6">Serine/threonine protein kinase</fullName>
    </submittedName>
</protein>
<dbReference type="eggNOG" id="ENOG502T0VZ">
    <property type="taxonomic scope" value="Eukaryota"/>
</dbReference>
<dbReference type="EMBL" id="GG745335">
    <property type="protein sequence ID" value="KNE59853.1"/>
    <property type="molecule type" value="Genomic_DNA"/>
</dbReference>
<dbReference type="STRING" id="578462.A0A0L0SBB4"/>
<feature type="region of interest" description="Disordered" evidence="4">
    <location>
        <begin position="119"/>
        <end position="148"/>
    </location>
</feature>
<proteinExistence type="predicted"/>
<dbReference type="VEuPathDB" id="FungiDB:AMAG_05306"/>
<dbReference type="GO" id="GO:0035556">
    <property type="term" value="P:intracellular signal transduction"/>
    <property type="evidence" value="ECO:0007669"/>
    <property type="project" value="TreeGrafter"/>
</dbReference>
<accession>A0A0L0SBB4</accession>
<evidence type="ECO:0000313" key="7">
    <source>
        <dbReference type="Proteomes" id="UP000054350"/>
    </source>
</evidence>
<feature type="compositionally biased region" description="Polar residues" evidence="4">
    <location>
        <begin position="121"/>
        <end position="133"/>
    </location>
</feature>
<feature type="domain" description="Protein kinase" evidence="5">
    <location>
        <begin position="488"/>
        <end position="1048"/>
    </location>
</feature>
<dbReference type="SUPFAM" id="SSF56112">
    <property type="entry name" value="Protein kinase-like (PK-like)"/>
    <property type="match status" value="1"/>
</dbReference>
<sequence>MADSQLNSRAGATHFDHAGHTYDEEVHLGPVPAGSTVETTHDHDSVLPTNLGRHAGPGSIAMPPTTTSSAASTGPRDDFPRRFSAPGAQAGRALDAAAPSVAMKLGIMSMRIKSKLDAAGGTTSAASPRSTSHLPAAHAAGDESLQHQQHLPFARSHDPVPQVGFTPVAASLLQEWTRPATAPDRQGGASRADRNLGTEPFPSRPAVSSDFAPVVQPRARAGHSLLTDQTTSTTASVSGSAATSPLHSHTPSQPQLANTPEPSGTPPLSSSTLRDRATTLVRRCSSTTSVLAKRPSARRARLNSQASSFAAQFSPVDPISVPGSLAASRQNSSASIDVTVAAPASSQAASFLSLFGAGIPSPRPQPQPQPHPQPSTSPHPGSSRGATRFARPTPSLPTSPAAAFLMQLNGGNSNPPSPTVGSFGELPPAALSHAAGARMIPTPNSEGITNCGENGDDMDVVMSTEDVFASVWETGFLVEEGDVIDGTYTVGRPLGSGATSTVHIATRTDPETGQAWRYALKVVVDRSKLPFASDKDGPSAHPVLPALPTSRYTTSMLSKSPTTIRVENLPIGPGVGLYPRGASTGPAPIIEAAINHELEHEIAIWQQLHHRYIVDLCDVITTPECVFVLSELVTDGSLLQLVNEWDRVTASEGLWDVPKLIQAPPPLADTNLLTNTPIPSPLEFIATPRRPRDCGLPEHWVRRIARQLMEAVNYMHETAHILHRDLKLENALCRFRRASAYVMVLTETTPVPVARAGWRRVSSSHGTSRGGSEVPVAVAAHWIQSGAFTPVPDIAGEWEAVVPASPTPRTFRLARRVHRRILDIEVKLADFGLSETVGAACADPNWAGGSLEYCPPESFDPVPDRVLASPVQLAQFLKARDVWSWAAVVYALATGQLPFVDDFEPRLVMKIRDFASLFPKLDELKQETSAAAAWGWGHSWHAATAPATGPQPLDAAEWAQVQFLGVAIQARDENDVPCDDALDAAEPAIKVVYLPDQLLRMLPEPSVLCWMPNSRTSVSPPLDSVLRGVLAAWDRRWTPAQVLASEWMQL</sequence>
<dbReference type="PANTHER" id="PTHR24346:SF110">
    <property type="entry name" value="NON-SPECIFIC SERINE_THREONINE PROTEIN KINASE"/>
    <property type="match status" value="1"/>
</dbReference>
<feature type="compositionally biased region" description="Pro residues" evidence="4">
    <location>
        <begin position="361"/>
        <end position="377"/>
    </location>
</feature>
<dbReference type="OrthoDB" id="5563911at2759"/>
<feature type="region of interest" description="Disordered" evidence="4">
    <location>
        <begin position="222"/>
        <end position="276"/>
    </location>
</feature>
<keyword evidence="6" id="KW-0723">Serine/threonine-protein kinase</keyword>
<evidence type="ECO:0000313" key="6">
    <source>
        <dbReference type="EMBL" id="KNE59853.1"/>
    </source>
</evidence>
<keyword evidence="6" id="KW-0418">Kinase</keyword>
<evidence type="ECO:0000256" key="3">
    <source>
        <dbReference type="PROSITE-ProRule" id="PRU10141"/>
    </source>
</evidence>
<gene>
    <name evidence="6" type="ORF">AMAG_05306</name>
</gene>
<dbReference type="InterPro" id="IPR001245">
    <property type="entry name" value="Ser-Thr/Tyr_kinase_cat_dom"/>
</dbReference>
<feature type="binding site" evidence="3">
    <location>
        <position position="521"/>
    </location>
    <ligand>
        <name>ATP</name>
        <dbReference type="ChEBI" id="CHEBI:30616"/>
    </ligand>
</feature>
<dbReference type="InterPro" id="IPR017441">
    <property type="entry name" value="Protein_kinase_ATP_BS"/>
</dbReference>
<evidence type="ECO:0000259" key="5">
    <source>
        <dbReference type="PROSITE" id="PS50011"/>
    </source>
</evidence>
<dbReference type="InterPro" id="IPR011009">
    <property type="entry name" value="Kinase-like_dom_sf"/>
</dbReference>
<feature type="region of interest" description="Disordered" evidence="4">
    <location>
        <begin position="25"/>
        <end position="95"/>
    </location>
</feature>
<dbReference type="Gene3D" id="1.10.510.10">
    <property type="entry name" value="Transferase(Phosphotransferase) domain 1"/>
    <property type="match status" value="2"/>
</dbReference>
<feature type="compositionally biased region" description="Low complexity" evidence="4">
    <location>
        <begin position="230"/>
        <end position="244"/>
    </location>
</feature>
<feature type="region of interest" description="Disordered" evidence="4">
    <location>
        <begin position="178"/>
        <end position="210"/>
    </location>
</feature>